<feature type="transmembrane region" description="Helical" evidence="7">
    <location>
        <begin position="210"/>
        <end position="230"/>
    </location>
</feature>
<dbReference type="EMBL" id="SNZB01000002">
    <property type="protein sequence ID" value="TDR22514.1"/>
    <property type="molecule type" value="Genomic_DNA"/>
</dbReference>
<gene>
    <name evidence="9" type="ORF">C8D91_1005</name>
</gene>
<dbReference type="Gene3D" id="1.20.1540.10">
    <property type="entry name" value="Rhomboid-like"/>
    <property type="match status" value="1"/>
</dbReference>
<evidence type="ECO:0000256" key="4">
    <source>
        <dbReference type="ARBA" id="ARBA00022801"/>
    </source>
</evidence>
<feature type="domain" description="Peptidase S54 rhomboid" evidence="8">
    <location>
        <begin position="146"/>
        <end position="295"/>
    </location>
</feature>
<evidence type="ECO:0000313" key="9">
    <source>
        <dbReference type="EMBL" id="TDR22514.1"/>
    </source>
</evidence>
<feature type="transmembrane region" description="Helical" evidence="7">
    <location>
        <begin position="12"/>
        <end position="33"/>
    </location>
</feature>
<comment type="similarity">
    <text evidence="2">Belongs to the peptidase S54 family.</text>
</comment>
<dbReference type="OrthoDB" id="9814037at2"/>
<comment type="subcellular location">
    <subcellularLocation>
        <location evidence="1">Membrane</location>
        <topology evidence="1">Multi-pass membrane protein</topology>
    </subcellularLocation>
</comment>
<name>A0A4R6XW99_9GAMM</name>
<keyword evidence="6 7" id="KW-0472">Membrane</keyword>
<reference evidence="9 10" key="1">
    <citation type="submission" date="2019-03" db="EMBL/GenBank/DDBJ databases">
        <title>Genomic Encyclopedia of Type Strains, Phase IV (KMG-IV): sequencing the most valuable type-strain genomes for metagenomic binning, comparative biology and taxonomic classification.</title>
        <authorList>
            <person name="Goeker M."/>
        </authorList>
    </citation>
    <scope>NUCLEOTIDE SEQUENCE [LARGE SCALE GENOMIC DNA]</scope>
    <source>
        <strain evidence="9 10">DSM 25488</strain>
    </source>
</reference>
<dbReference type="InterPro" id="IPR022764">
    <property type="entry name" value="Peptidase_S54_rhomboid_dom"/>
</dbReference>
<evidence type="ECO:0000256" key="2">
    <source>
        <dbReference type="ARBA" id="ARBA00009045"/>
    </source>
</evidence>
<dbReference type="InterPro" id="IPR050925">
    <property type="entry name" value="Rhomboid_protease_S54"/>
</dbReference>
<feature type="transmembrane region" description="Helical" evidence="7">
    <location>
        <begin position="275"/>
        <end position="296"/>
    </location>
</feature>
<dbReference type="PANTHER" id="PTHR43731">
    <property type="entry name" value="RHOMBOID PROTEASE"/>
    <property type="match status" value="1"/>
</dbReference>
<keyword evidence="9" id="KW-0645">Protease</keyword>
<evidence type="ECO:0000256" key="3">
    <source>
        <dbReference type="ARBA" id="ARBA00022692"/>
    </source>
</evidence>
<dbReference type="PANTHER" id="PTHR43731:SF14">
    <property type="entry name" value="PRESENILIN-ASSOCIATED RHOMBOID-LIKE PROTEIN, MITOCHONDRIAL"/>
    <property type="match status" value="1"/>
</dbReference>
<accession>A0A4R6XW99</accession>
<feature type="transmembrane region" description="Helical" evidence="7">
    <location>
        <begin position="159"/>
        <end position="179"/>
    </location>
</feature>
<dbReference type="RefSeq" id="WP_099019152.1">
    <property type="nucleotide sequence ID" value="NZ_NIHB01000002.1"/>
</dbReference>
<dbReference type="Proteomes" id="UP000295724">
    <property type="component" value="Unassembled WGS sequence"/>
</dbReference>
<dbReference type="AlphaFoldDB" id="A0A4R6XW99"/>
<proteinExistence type="inferred from homology"/>
<sequence>MIIVPTEKRFDWQNAPLALFVIVIINVLVFYAYQTGDSDHFEEALRIYVGEGIYQKELPHYRDFLEQGGDAEKIALFKEMERMRNNGYAAAFILQDEPFYVYMSEHGEELFEPGYHEYWLYQREHMHELMFEVSYKKHGLIANDIQITSLITHQFLHGGTMHLIGNMFFLIICGFAVEASLGHKKFILFYLLTGVGGGLAQALMDLNSSTPLIGASGAVSGVMAMYLGIFRLRKIEFFYWFFVFVGYFRAPALFILPFYIGNELISLWTQPEANVAFMAHVGGFVTGAVLIGLVVWRKPETLNHEYIEQDQTATPVQLSLQELYQSMDKFKFDSALNQLDEHIAAFGADFNLKILKYKLLRAVKPEQAQSYFNQIINGSRPNKQQVSKIEKVWQGLSKGDKQLETEAQYKLAWHFITVPEYIEHAIYLFEQMYQAENKHHSLNVLAKKISSVFKQLDNRLETEKYMNLAKELS</sequence>
<dbReference type="InterPro" id="IPR035952">
    <property type="entry name" value="Rhomboid-like_sf"/>
</dbReference>
<dbReference type="GO" id="GO:0004252">
    <property type="term" value="F:serine-type endopeptidase activity"/>
    <property type="evidence" value="ECO:0007669"/>
    <property type="project" value="InterPro"/>
</dbReference>
<protein>
    <submittedName>
        <fullName evidence="9">Membrane associated rhomboid family serine protease</fullName>
    </submittedName>
</protein>
<evidence type="ECO:0000256" key="1">
    <source>
        <dbReference type="ARBA" id="ARBA00004141"/>
    </source>
</evidence>
<dbReference type="Pfam" id="PF01694">
    <property type="entry name" value="Rhomboid"/>
    <property type="match status" value="1"/>
</dbReference>
<dbReference type="GO" id="GO:0016020">
    <property type="term" value="C:membrane"/>
    <property type="evidence" value="ECO:0007669"/>
    <property type="project" value="UniProtKB-SubCell"/>
</dbReference>
<keyword evidence="4" id="KW-0378">Hydrolase</keyword>
<evidence type="ECO:0000256" key="7">
    <source>
        <dbReference type="SAM" id="Phobius"/>
    </source>
</evidence>
<evidence type="ECO:0000313" key="10">
    <source>
        <dbReference type="Proteomes" id="UP000295724"/>
    </source>
</evidence>
<evidence type="ECO:0000259" key="8">
    <source>
        <dbReference type="Pfam" id="PF01694"/>
    </source>
</evidence>
<evidence type="ECO:0000256" key="5">
    <source>
        <dbReference type="ARBA" id="ARBA00022989"/>
    </source>
</evidence>
<feature type="transmembrane region" description="Helical" evidence="7">
    <location>
        <begin position="186"/>
        <end position="204"/>
    </location>
</feature>
<dbReference type="SUPFAM" id="SSF144091">
    <property type="entry name" value="Rhomboid-like"/>
    <property type="match status" value="1"/>
</dbReference>
<keyword evidence="5 7" id="KW-1133">Transmembrane helix</keyword>
<feature type="transmembrane region" description="Helical" evidence="7">
    <location>
        <begin position="237"/>
        <end position="260"/>
    </location>
</feature>
<evidence type="ECO:0000256" key="6">
    <source>
        <dbReference type="ARBA" id="ARBA00023136"/>
    </source>
</evidence>
<keyword evidence="10" id="KW-1185">Reference proteome</keyword>
<comment type="caution">
    <text evidence="9">The sequence shown here is derived from an EMBL/GenBank/DDBJ whole genome shotgun (WGS) entry which is preliminary data.</text>
</comment>
<dbReference type="GO" id="GO:0006508">
    <property type="term" value="P:proteolysis"/>
    <property type="evidence" value="ECO:0007669"/>
    <property type="project" value="UniProtKB-KW"/>
</dbReference>
<organism evidence="9 10">
    <name type="scientific">Marinicella litoralis</name>
    <dbReference type="NCBI Taxonomy" id="644220"/>
    <lineage>
        <taxon>Bacteria</taxon>
        <taxon>Pseudomonadati</taxon>
        <taxon>Pseudomonadota</taxon>
        <taxon>Gammaproteobacteria</taxon>
        <taxon>Lysobacterales</taxon>
        <taxon>Marinicellaceae</taxon>
        <taxon>Marinicella</taxon>
    </lineage>
</organism>
<keyword evidence="3 7" id="KW-0812">Transmembrane</keyword>